<evidence type="ECO:0000313" key="2">
    <source>
        <dbReference type="Proteomes" id="UP001150217"/>
    </source>
</evidence>
<dbReference type="Proteomes" id="UP001150217">
    <property type="component" value="Unassembled WGS sequence"/>
</dbReference>
<proteinExistence type="predicted"/>
<sequence>MAILTGQKKPKVDLGITVRCVSEKNKQALSIHDPANWEQWWPKLNPNNPVKVHLSSFDTSSESSLLPKGQKMTRNRGNQTVILKIRLVFAACGTIIESNSLTPISRFGLVLVHPAMSYLVLWNPPTGNSWYTEEPKGAHKTKKPKLRDQFKYHYNENDGALKDHLVRYAKEPLQLRETCCETKAAKTGRAMRRKLGKDIASLSIGTDVDVEFNEEGEKELSSDRERRAR</sequence>
<evidence type="ECO:0000313" key="1">
    <source>
        <dbReference type="EMBL" id="KAJ4464256.1"/>
    </source>
</evidence>
<reference evidence="1" key="1">
    <citation type="submission" date="2022-08" db="EMBL/GenBank/DDBJ databases">
        <title>A Global Phylogenomic Analysis of the Shiitake Genus Lentinula.</title>
        <authorList>
            <consortium name="DOE Joint Genome Institute"/>
            <person name="Sierra-Patev S."/>
            <person name="Min B."/>
            <person name="Naranjo-Ortiz M."/>
            <person name="Looney B."/>
            <person name="Konkel Z."/>
            <person name="Slot J.C."/>
            <person name="Sakamoto Y."/>
            <person name="Steenwyk J.L."/>
            <person name="Rokas A."/>
            <person name="Carro J."/>
            <person name="Camarero S."/>
            <person name="Ferreira P."/>
            <person name="Molpeceres G."/>
            <person name="Ruiz-Duenas F.J."/>
            <person name="Serrano A."/>
            <person name="Henrissat B."/>
            <person name="Drula E."/>
            <person name="Hughes K.W."/>
            <person name="Mata J.L."/>
            <person name="Ishikawa N.K."/>
            <person name="Vargas-Isla R."/>
            <person name="Ushijima S."/>
            <person name="Smith C.A."/>
            <person name="Ahrendt S."/>
            <person name="Andreopoulos W."/>
            <person name="He G."/>
            <person name="Labutti K."/>
            <person name="Lipzen A."/>
            <person name="Ng V."/>
            <person name="Riley R."/>
            <person name="Sandor L."/>
            <person name="Barry K."/>
            <person name="Martinez A.T."/>
            <person name="Xiao Y."/>
            <person name="Gibbons J.G."/>
            <person name="Terashima K."/>
            <person name="Grigoriev I.V."/>
            <person name="Hibbett D.S."/>
        </authorList>
    </citation>
    <scope>NUCLEOTIDE SEQUENCE</scope>
    <source>
        <strain evidence="1">RHP3577 ss4</strain>
    </source>
</reference>
<accession>A0ABQ8UY58</accession>
<keyword evidence="2" id="KW-1185">Reference proteome</keyword>
<dbReference type="EMBL" id="JANVFT010000144">
    <property type="protein sequence ID" value="KAJ4464256.1"/>
    <property type="molecule type" value="Genomic_DNA"/>
</dbReference>
<comment type="caution">
    <text evidence="1">The sequence shown here is derived from an EMBL/GenBank/DDBJ whole genome shotgun (WGS) entry which is preliminary data.</text>
</comment>
<organism evidence="1 2">
    <name type="scientific">Lentinula lateritia</name>
    <dbReference type="NCBI Taxonomy" id="40482"/>
    <lineage>
        <taxon>Eukaryota</taxon>
        <taxon>Fungi</taxon>
        <taxon>Dikarya</taxon>
        <taxon>Basidiomycota</taxon>
        <taxon>Agaricomycotina</taxon>
        <taxon>Agaricomycetes</taxon>
        <taxon>Agaricomycetidae</taxon>
        <taxon>Agaricales</taxon>
        <taxon>Marasmiineae</taxon>
        <taxon>Omphalotaceae</taxon>
        <taxon>Lentinula</taxon>
    </lineage>
</organism>
<name>A0ABQ8UY58_9AGAR</name>
<gene>
    <name evidence="1" type="ORF">C8R41DRAFT_872184</name>
</gene>
<protein>
    <submittedName>
        <fullName evidence="1">Uncharacterized protein</fullName>
    </submittedName>
</protein>